<name>A0A7X0AWB0_9PROT</name>
<comment type="caution">
    <text evidence="1">The sequence shown here is derived from an EMBL/GenBank/DDBJ whole genome shotgun (WGS) entry which is preliminary data.</text>
</comment>
<protein>
    <submittedName>
        <fullName evidence="1">Uncharacterized protein</fullName>
    </submittedName>
</protein>
<evidence type="ECO:0000313" key="1">
    <source>
        <dbReference type="EMBL" id="MBB6249864.1"/>
    </source>
</evidence>
<sequence length="42" mass="4831">MESMPDEEASRLAERAEAWSWLVDILGQMLIALLEALWRAMP</sequence>
<organism evidence="1 2">
    <name type="scientific">Nitrospirillum iridis</name>
    <dbReference type="NCBI Taxonomy" id="765888"/>
    <lineage>
        <taxon>Bacteria</taxon>
        <taxon>Pseudomonadati</taxon>
        <taxon>Pseudomonadota</taxon>
        <taxon>Alphaproteobacteria</taxon>
        <taxon>Rhodospirillales</taxon>
        <taxon>Azospirillaceae</taxon>
        <taxon>Nitrospirillum</taxon>
    </lineage>
</organism>
<dbReference type="EMBL" id="JACIIZ010000001">
    <property type="protein sequence ID" value="MBB6249864.1"/>
    <property type="molecule type" value="Genomic_DNA"/>
</dbReference>
<accession>A0A7X0AWB0</accession>
<dbReference type="Proteomes" id="UP000539175">
    <property type="component" value="Unassembled WGS sequence"/>
</dbReference>
<keyword evidence="2" id="KW-1185">Reference proteome</keyword>
<proteinExistence type="predicted"/>
<gene>
    <name evidence="1" type="ORF">FHS74_000397</name>
</gene>
<dbReference type="RefSeq" id="WP_281384596.1">
    <property type="nucleotide sequence ID" value="NZ_JACIIZ010000001.1"/>
</dbReference>
<dbReference type="AlphaFoldDB" id="A0A7X0AWB0"/>
<reference evidence="1 2" key="1">
    <citation type="submission" date="2020-08" db="EMBL/GenBank/DDBJ databases">
        <title>Genomic Encyclopedia of Type Strains, Phase IV (KMG-IV): sequencing the most valuable type-strain genomes for metagenomic binning, comparative biology and taxonomic classification.</title>
        <authorList>
            <person name="Goeker M."/>
        </authorList>
    </citation>
    <scope>NUCLEOTIDE SEQUENCE [LARGE SCALE GENOMIC DNA]</scope>
    <source>
        <strain evidence="1 2">DSM 22198</strain>
    </source>
</reference>
<evidence type="ECO:0000313" key="2">
    <source>
        <dbReference type="Proteomes" id="UP000539175"/>
    </source>
</evidence>